<proteinExistence type="predicted"/>
<evidence type="ECO:0000256" key="1">
    <source>
        <dbReference type="ARBA" id="ARBA00004141"/>
    </source>
</evidence>
<dbReference type="GO" id="GO:0016020">
    <property type="term" value="C:membrane"/>
    <property type="evidence" value="ECO:0007669"/>
    <property type="project" value="UniProtKB-SubCell"/>
</dbReference>
<gene>
    <name evidence="7" type="ORF">A130_03230</name>
</gene>
<feature type="transmembrane region" description="Helical" evidence="5">
    <location>
        <begin position="7"/>
        <end position="26"/>
    </location>
</feature>
<protein>
    <recommendedName>
        <fullName evidence="6">EamA domain-containing protein</fullName>
    </recommendedName>
</protein>
<feature type="transmembrane region" description="Helical" evidence="5">
    <location>
        <begin position="66"/>
        <end position="86"/>
    </location>
</feature>
<dbReference type="Proteomes" id="UP000094165">
    <property type="component" value="Unassembled WGS sequence"/>
</dbReference>
<keyword evidence="2 5" id="KW-0812">Transmembrane</keyword>
<feature type="domain" description="EamA" evidence="6">
    <location>
        <begin position="9"/>
        <end position="136"/>
    </location>
</feature>
<comment type="caution">
    <text evidence="7">The sequence shown here is derived from an EMBL/GenBank/DDBJ whole genome shotgun (WGS) entry which is preliminary data.</text>
</comment>
<evidence type="ECO:0000256" key="5">
    <source>
        <dbReference type="SAM" id="Phobius"/>
    </source>
</evidence>
<dbReference type="Pfam" id="PF00892">
    <property type="entry name" value="EamA"/>
    <property type="match status" value="2"/>
</dbReference>
<dbReference type="InterPro" id="IPR050638">
    <property type="entry name" value="AA-Vitamin_Transporters"/>
</dbReference>
<dbReference type="SUPFAM" id="SSF103481">
    <property type="entry name" value="Multidrug resistance efflux transporter EmrE"/>
    <property type="match status" value="2"/>
</dbReference>
<feature type="transmembrane region" description="Helical" evidence="5">
    <location>
        <begin position="32"/>
        <end position="54"/>
    </location>
</feature>
<feature type="transmembrane region" description="Helical" evidence="5">
    <location>
        <begin position="239"/>
        <end position="258"/>
    </location>
</feature>
<dbReference type="AlphaFoldDB" id="A0A1E5D4R2"/>
<dbReference type="RefSeq" id="WP_017053461.1">
    <property type="nucleotide sequence ID" value="NZ_AJYW02000045.1"/>
</dbReference>
<evidence type="ECO:0000256" key="2">
    <source>
        <dbReference type="ARBA" id="ARBA00022692"/>
    </source>
</evidence>
<keyword evidence="3 5" id="KW-1133">Transmembrane helix</keyword>
<accession>A0A1E5D4R2</accession>
<keyword evidence="4 5" id="KW-0472">Membrane</keyword>
<dbReference type="PANTHER" id="PTHR32322">
    <property type="entry name" value="INNER MEMBRANE TRANSPORTER"/>
    <property type="match status" value="1"/>
</dbReference>
<feature type="transmembrane region" description="Helical" evidence="5">
    <location>
        <begin position="147"/>
        <end position="164"/>
    </location>
</feature>
<comment type="subcellular location">
    <subcellularLocation>
        <location evidence="1">Membrane</location>
        <topology evidence="1">Multi-pass membrane protein</topology>
    </subcellularLocation>
</comment>
<evidence type="ECO:0000313" key="7">
    <source>
        <dbReference type="EMBL" id="OEE78555.1"/>
    </source>
</evidence>
<organism evidence="7 8">
    <name type="scientific">Vibrio genomosp. F6 str. FF-238</name>
    <dbReference type="NCBI Taxonomy" id="1191298"/>
    <lineage>
        <taxon>Bacteria</taxon>
        <taxon>Pseudomonadati</taxon>
        <taxon>Pseudomonadota</taxon>
        <taxon>Gammaproteobacteria</taxon>
        <taxon>Vibrionales</taxon>
        <taxon>Vibrionaceae</taxon>
        <taxon>Vibrio</taxon>
    </lineage>
</organism>
<dbReference type="PANTHER" id="PTHR32322:SF9">
    <property type="entry name" value="AMINO-ACID METABOLITE EFFLUX PUMP-RELATED"/>
    <property type="match status" value="1"/>
</dbReference>
<dbReference type="Gene3D" id="1.10.3730.20">
    <property type="match status" value="1"/>
</dbReference>
<feature type="transmembrane region" description="Helical" evidence="5">
    <location>
        <begin position="176"/>
        <end position="197"/>
    </location>
</feature>
<evidence type="ECO:0000256" key="4">
    <source>
        <dbReference type="ARBA" id="ARBA00023136"/>
    </source>
</evidence>
<dbReference type="InterPro" id="IPR000620">
    <property type="entry name" value="EamA_dom"/>
</dbReference>
<name>A0A1E5D4R2_9VIBR</name>
<sequence>MNLSNMFRLITLAAIWGASFLFMRIAAPSMGAAVLIEVRVALAAICLFLISLYLKRKLAFRKYYKHFFIIGLFNTAAPFLLFAYAAQTLNASTLSILNSTAAIWGAIIGVLWRKDALTRNKSMGLVMGIVGCAILVGWDAVKIGEGAMLPIAAGVMAACCYGIATNYAKNAPSVPAFNNAHGSMWAAVIIVLPLLPFFPTQAPLTTDTLIAVTMLGVMCTGLAYLLYFRLITEVGPASALSVTFIIPVFGILWGNLFLDETIGFNTIIGTVFVVGGTMLVTGFSLSSLKASRAKV</sequence>
<feature type="transmembrane region" description="Helical" evidence="5">
    <location>
        <begin position="92"/>
        <end position="112"/>
    </location>
</feature>
<evidence type="ECO:0000259" key="6">
    <source>
        <dbReference type="Pfam" id="PF00892"/>
    </source>
</evidence>
<keyword evidence="8" id="KW-1185">Reference proteome</keyword>
<feature type="domain" description="EamA" evidence="6">
    <location>
        <begin position="151"/>
        <end position="281"/>
    </location>
</feature>
<feature type="transmembrane region" description="Helical" evidence="5">
    <location>
        <begin position="264"/>
        <end position="285"/>
    </location>
</feature>
<dbReference type="InterPro" id="IPR037185">
    <property type="entry name" value="EmrE-like"/>
</dbReference>
<dbReference type="EMBL" id="AJYW02000045">
    <property type="protein sequence ID" value="OEE78555.1"/>
    <property type="molecule type" value="Genomic_DNA"/>
</dbReference>
<reference evidence="7 8" key="1">
    <citation type="journal article" date="2012" name="Science">
        <title>Ecological populations of bacteria act as socially cohesive units of antibiotic production and resistance.</title>
        <authorList>
            <person name="Cordero O.X."/>
            <person name="Wildschutte H."/>
            <person name="Kirkup B."/>
            <person name="Proehl S."/>
            <person name="Ngo L."/>
            <person name="Hussain F."/>
            <person name="Le Roux F."/>
            <person name="Mincer T."/>
            <person name="Polz M.F."/>
        </authorList>
    </citation>
    <scope>NUCLEOTIDE SEQUENCE [LARGE SCALE GENOMIC DNA]</scope>
    <source>
        <strain evidence="7 8">FF-238</strain>
    </source>
</reference>
<evidence type="ECO:0000256" key="3">
    <source>
        <dbReference type="ARBA" id="ARBA00022989"/>
    </source>
</evidence>
<feature type="transmembrane region" description="Helical" evidence="5">
    <location>
        <begin position="209"/>
        <end position="227"/>
    </location>
</feature>
<feature type="transmembrane region" description="Helical" evidence="5">
    <location>
        <begin position="124"/>
        <end position="141"/>
    </location>
</feature>
<evidence type="ECO:0000313" key="8">
    <source>
        <dbReference type="Proteomes" id="UP000094165"/>
    </source>
</evidence>